<evidence type="ECO:0000313" key="1">
    <source>
        <dbReference type="EMBL" id="KAF2659521.1"/>
    </source>
</evidence>
<dbReference type="Proteomes" id="UP000799324">
    <property type="component" value="Unassembled WGS sequence"/>
</dbReference>
<keyword evidence="2" id="KW-1185">Reference proteome</keyword>
<evidence type="ECO:0008006" key="3">
    <source>
        <dbReference type="Google" id="ProtNLM"/>
    </source>
</evidence>
<sequence>MQHFAFLQLPPELRNRIYSFALQSPTGTLRLECSSHRHGRDREIEKTGYTSKATKPMKSVYLHENDCDSPLRLLRRRPEFNQLKYVCRSLYHETAGIELHFNEILLAQRRYRDRDPVEQYHTLLSHLSPSRLTWLRTITLVQHLSLFHQGYFGSLCNFLTPKRFEDFQDLCALCKRLPNVNIRVVLPGFTYHANGQGRASAAKFIFYCALALLVLRDERSISWEGIVYRKIEERSRIILQNKDVGTWQVRNLRFLTELSAFEYEEFWGLVQKDWKWFKAEGFEDMEGWARRAREWVVDGI</sequence>
<protein>
    <recommendedName>
        <fullName evidence="3">F-box domain-containing protein</fullName>
    </recommendedName>
</protein>
<name>A0A6A6TJQ0_9PLEO</name>
<dbReference type="AlphaFoldDB" id="A0A6A6TJQ0"/>
<reference evidence="1" key="1">
    <citation type="journal article" date="2020" name="Stud. Mycol.">
        <title>101 Dothideomycetes genomes: a test case for predicting lifestyles and emergence of pathogens.</title>
        <authorList>
            <person name="Haridas S."/>
            <person name="Albert R."/>
            <person name="Binder M."/>
            <person name="Bloem J."/>
            <person name="Labutti K."/>
            <person name="Salamov A."/>
            <person name="Andreopoulos B."/>
            <person name="Baker S."/>
            <person name="Barry K."/>
            <person name="Bills G."/>
            <person name="Bluhm B."/>
            <person name="Cannon C."/>
            <person name="Castanera R."/>
            <person name="Culley D."/>
            <person name="Daum C."/>
            <person name="Ezra D."/>
            <person name="Gonzalez J."/>
            <person name="Henrissat B."/>
            <person name="Kuo A."/>
            <person name="Liang C."/>
            <person name="Lipzen A."/>
            <person name="Lutzoni F."/>
            <person name="Magnuson J."/>
            <person name="Mondo S."/>
            <person name="Nolan M."/>
            <person name="Ohm R."/>
            <person name="Pangilinan J."/>
            <person name="Park H.-J."/>
            <person name="Ramirez L."/>
            <person name="Alfaro M."/>
            <person name="Sun H."/>
            <person name="Tritt A."/>
            <person name="Yoshinaga Y."/>
            <person name="Zwiers L.-H."/>
            <person name="Turgeon B."/>
            <person name="Goodwin S."/>
            <person name="Spatafora J."/>
            <person name="Crous P."/>
            <person name="Grigoriev I."/>
        </authorList>
    </citation>
    <scope>NUCLEOTIDE SEQUENCE</scope>
    <source>
        <strain evidence="1">CBS 122681</strain>
    </source>
</reference>
<dbReference type="InterPro" id="IPR038883">
    <property type="entry name" value="AN11006-like"/>
</dbReference>
<proteinExistence type="predicted"/>
<dbReference type="EMBL" id="MU004306">
    <property type="protein sequence ID" value="KAF2659521.1"/>
    <property type="molecule type" value="Genomic_DNA"/>
</dbReference>
<dbReference type="PANTHER" id="PTHR42085:SF1">
    <property type="entry name" value="F-BOX DOMAIN-CONTAINING PROTEIN"/>
    <property type="match status" value="1"/>
</dbReference>
<dbReference type="PANTHER" id="PTHR42085">
    <property type="entry name" value="F-BOX DOMAIN-CONTAINING PROTEIN"/>
    <property type="match status" value="1"/>
</dbReference>
<gene>
    <name evidence="1" type="ORF">K491DRAFT_689131</name>
</gene>
<dbReference type="OrthoDB" id="4790878at2759"/>
<organism evidence="1 2">
    <name type="scientific">Lophiostoma macrostomum CBS 122681</name>
    <dbReference type="NCBI Taxonomy" id="1314788"/>
    <lineage>
        <taxon>Eukaryota</taxon>
        <taxon>Fungi</taxon>
        <taxon>Dikarya</taxon>
        <taxon>Ascomycota</taxon>
        <taxon>Pezizomycotina</taxon>
        <taxon>Dothideomycetes</taxon>
        <taxon>Pleosporomycetidae</taxon>
        <taxon>Pleosporales</taxon>
        <taxon>Lophiostomataceae</taxon>
        <taxon>Lophiostoma</taxon>
    </lineage>
</organism>
<accession>A0A6A6TJQ0</accession>
<evidence type="ECO:0000313" key="2">
    <source>
        <dbReference type="Proteomes" id="UP000799324"/>
    </source>
</evidence>